<dbReference type="RefSeq" id="WP_181374863.1">
    <property type="nucleotide sequence ID" value="NZ_MG869620.1"/>
</dbReference>
<feature type="transmembrane region" description="Helical" evidence="6">
    <location>
        <begin position="282"/>
        <end position="304"/>
    </location>
</feature>
<dbReference type="GO" id="GO:0007165">
    <property type="term" value="P:signal transduction"/>
    <property type="evidence" value="ECO:0007669"/>
    <property type="project" value="InterPro"/>
</dbReference>
<dbReference type="InterPro" id="IPR033479">
    <property type="entry name" value="dCache_1"/>
</dbReference>
<reference evidence="8" key="1">
    <citation type="submission" date="2018-01" db="EMBL/GenBank/DDBJ databases">
        <title>Plasmids of psychrophilic Polaromonas spp. isolated from Arctic and Antarctic glaciers.</title>
        <authorList>
            <person name="Dziewit L."/>
            <person name="Ciok A."/>
        </authorList>
    </citation>
    <scope>NUCLEOTIDE SEQUENCE</scope>
    <source>
        <plasmid evidence="8">pH6NP1</plasmid>
    </source>
</reference>
<comment type="subcellular location">
    <subcellularLocation>
        <location evidence="1">Cell membrane</location>
        <topology evidence="1">Multi-pass membrane protein</topology>
    </subcellularLocation>
</comment>
<dbReference type="Pfam" id="PF01590">
    <property type="entry name" value="GAF"/>
    <property type="match status" value="1"/>
</dbReference>
<evidence type="ECO:0000313" key="8">
    <source>
        <dbReference type="EMBL" id="AWD72247.1"/>
    </source>
</evidence>
<dbReference type="Gene3D" id="3.30.450.20">
    <property type="entry name" value="PAS domain"/>
    <property type="match status" value="1"/>
</dbReference>
<keyword evidence="2" id="KW-1003">Cell membrane</keyword>
<accession>A0A2S1FJ82</accession>
<evidence type="ECO:0000256" key="3">
    <source>
        <dbReference type="ARBA" id="ARBA00022692"/>
    </source>
</evidence>
<dbReference type="SUPFAM" id="SSF103190">
    <property type="entry name" value="Sensory domain-like"/>
    <property type="match status" value="1"/>
</dbReference>
<evidence type="ECO:0000256" key="6">
    <source>
        <dbReference type="SAM" id="Phobius"/>
    </source>
</evidence>
<keyword evidence="8" id="KW-0614">Plasmid</keyword>
<dbReference type="InterPro" id="IPR029016">
    <property type="entry name" value="GAF-like_dom_sf"/>
</dbReference>
<dbReference type="InterPro" id="IPR003018">
    <property type="entry name" value="GAF"/>
</dbReference>
<evidence type="ECO:0000256" key="1">
    <source>
        <dbReference type="ARBA" id="ARBA00004651"/>
    </source>
</evidence>
<feature type="domain" description="HAMP" evidence="7">
    <location>
        <begin position="306"/>
        <end position="359"/>
    </location>
</feature>
<gene>
    <name evidence="8" type="ORF">pH6NP1_p052</name>
</gene>
<dbReference type="CDD" id="cd12914">
    <property type="entry name" value="PDC1_DGC_like"/>
    <property type="match status" value="1"/>
</dbReference>
<protein>
    <submittedName>
        <fullName evidence="8">Signal transduction protein containing GAF domain</fullName>
    </submittedName>
</protein>
<dbReference type="InterPro" id="IPR029151">
    <property type="entry name" value="Sensor-like_sf"/>
</dbReference>
<organism evidence="8">
    <name type="scientific">Polaromonas sp. H6N</name>
    <dbReference type="NCBI Taxonomy" id="1840293"/>
    <lineage>
        <taxon>Bacteria</taxon>
        <taxon>Pseudomonadati</taxon>
        <taxon>Pseudomonadota</taxon>
        <taxon>Betaproteobacteria</taxon>
        <taxon>Burkholderiales</taxon>
        <taxon>Comamonadaceae</taxon>
        <taxon>Polaromonas</taxon>
    </lineage>
</organism>
<keyword evidence="3 6" id="KW-0812">Transmembrane</keyword>
<keyword evidence="5 6" id="KW-0472">Membrane</keyword>
<evidence type="ECO:0000256" key="5">
    <source>
        <dbReference type="ARBA" id="ARBA00023136"/>
    </source>
</evidence>
<evidence type="ECO:0000256" key="4">
    <source>
        <dbReference type="ARBA" id="ARBA00022989"/>
    </source>
</evidence>
<sequence length="525" mass="55724">MNASVSPPRLSTSLVLLLVVALMPLFGLVTYTSLQSQQDSLAHAHDDLLSTARLTALRHEGTVESARQLLGAIASSPVVKNQDLPGCMGYLKALHGKYPFYANLGLVDIKGNLVCHAANIKGATFLGDRFYFKQALATNSFVIGEYIIGRTNGRPAITFSMPVFDDKGDLSGVAFAALELEKLVGDQHLASPFPGSVIVTDRNGALVGADTSVSSQIGTQAFDSALFTAVKALPDQTFEVVDKQERTIIYAAAGVGNGAWPGLFVTASVPKEAVLAPAKRQLALALTLLGLFAAIGVFGARYVANRTIVEPTRRLLKQVNALLGSDGVQPADPVGQQNELAGLTSAFNQMATILKARETARDKADRVLATRLRQQEAIAQLSVEVASASMLESVLQSATRCVADALAADLCNVLQLTADERYLQFVASVGCKPGLVGTAMLAVDALSQASYTLRAGEPVLVEDLRTESRFEAWALLAEHRVVSSLSVTIQLQGKPWGVLGVYSRSARGFAPKDTYFMQSVASVAS</sequence>
<dbReference type="GO" id="GO:0005886">
    <property type="term" value="C:plasma membrane"/>
    <property type="evidence" value="ECO:0007669"/>
    <property type="project" value="UniProtKB-SubCell"/>
</dbReference>
<dbReference type="InterPro" id="IPR003660">
    <property type="entry name" value="HAMP_dom"/>
</dbReference>
<name>A0A2S1FJ82_9BURK</name>
<dbReference type="PROSITE" id="PS50885">
    <property type="entry name" value="HAMP"/>
    <property type="match status" value="1"/>
</dbReference>
<dbReference type="Pfam" id="PF02743">
    <property type="entry name" value="dCache_1"/>
    <property type="match status" value="1"/>
</dbReference>
<geneLocation type="plasmid" evidence="8">
    <name>pH6NP1</name>
</geneLocation>
<evidence type="ECO:0000256" key="2">
    <source>
        <dbReference type="ARBA" id="ARBA00022475"/>
    </source>
</evidence>
<keyword evidence="4 6" id="KW-1133">Transmembrane helix</keyword>
<dbReference type="Gene3D" id="6.10.340.10">
    <property type="match status" value="1"/>
</dbReference>
<evidence type="ECO:0000259" key="7">
    <source>
        <dbReference type="PROSITE" id="PS50885"/>
    </source>
</evidence>
<dbReference type="Gene3D" id="3.30.450.40">
    <property type="match status" value="1"/>
</dbReference>
<dbReference type="AlphaFoldDB" id="A0A2S1FJ82"/>
<dbReference type="EMBL" id="MG869620">
    <property type="protein sequence ID" value="AWD72247.1"/>
    <property type="molecule type" value="Genomic_DNA"/>
</dbReference>
<proteinExistence type="predicted"/>
<dbReference type="SUPFAM" id="SSF55781">
    <property type="entry name" value="GAF domain-like"/>
    <property type="match status" value="1"/>
</dbReference>